<proteinExistence type="predicted"/>
<dbReference type="RefSeq" id="XP_022302955.1">
    <property type="nucleotide sequence ID" value="XM_022447247.1"/>
</dbReference>
<protein>
    <submittedName>
        <fullName evidence="3">Uncharacterized protein LOC111110655</fullName>
    </submittedName>
</protein>
<gene>
    <name evidence="3" type="primary">LOC111110655</name>
</gene>
<dbReference type="CDD" id="cd01165">
    <property type="entry name" value="BTB_POZ"/>
    <property type="match status" value="1"/>
</dbReference>
<dbReference type="Pfam" id="PF00651">
    <property type="entry name" value="BTB"/>
    <property type="match status" value="1"/>
</dbReference>
<sequence>MATGIEPTVKMEIKSEIVEYFPYDEETTDVVIRVDDKRMHLSRGTLMQASPVFRKMLNSNGKEKQAEITLPEKSYEEVVLFLRCISPREFVKLDEKSIDVVLPLAHDYQVKAALQKCEDWLLTEIEFIVGEVTGHTKETQEKVEFFAKCLLYGTKHGLRLLFRRALKLLVPYKLTRYRHTEFYKLLPEKNKRQLLETRMVQIEETNSIGDGYFSEDEEEESEEEAEVEETVNIINTRDQPSEFRFTQGFQIPTFGANSKPIVNKKSVRS</sequence>
<keyword evidence="2" id="KW-1185">Reference proteome</keyword>
<dbReference type="PANTHER" id="PTHR22744:SF17">
    <property type="entry name" value="BTB DOMAIN-CONTAINING PROTEIN"/>
    <property type="match status" value="1"/>
</dbReference>
<evidence type="ECO:0000313" key="2">
    <source>
        <dbReference type="Proteomes" id="UP000694844"/>
    </source>
</evidence>
<dbReference type="PANTHER" id="PTHR22744">
    <property type="entry name" value="HELIX LOOP HELIX PROTEIN 21-RELATED"/>
    <property type="match status" value="1"/>
</dbReference>
<dbReference type="GeneID" id="111110655"/>
<dbReference type="Gene3D" id="3.30.710.10">
    <property type="entry name" value="Potassium Channel Kv1.1, Chain A"/>
    <property type="match status" value="1"/>
</dbReference>
<dbReference type="SMART" id="SM00225">
    <property type="entry name" value="BTB"/>
    <property type="match status" value="1"/>
</dbReference>
<organism evidence="2 3">
    <name type="scientific">Crassostrea virginica</name>
    <name type="common">Eastern oyster</name>
    <dbReference type="NCBI Taxonomy" id="6565"/>
    <lineage>
        <taxon>Eukaryota</taxon>
        <taxon>Metazoa</taxon>
        <taxon>Spiralia</taxon>
        <taxon>Lophotrochozoa</taxon>
        <taxon>Mollusca</taxon>
        <taxon>Bivalvia</taxon>
        <taxon>Autobranchia</taxon>
        <taxon>Pteriomorphia</taxon>
        <taxon>Ostreida</taxon>
        <taxon>Ostreoidea</taxon>
        <taxon>Ostreidae</taxon>
        <taxon>Crassostrea</taxon>
    </lineage>
</organism>
<dbReference type="InterPro" id="IPR011333">
    <property type="entry name" value="SKP1/BTB/POZ_sf"/>
</dbReference>
<reference evidence="3" key="1">
    <citation type="submission" date="2025-08" db="UniProtKB">
        <authorList>
            <consortium name="RefSeq"/>
        </authorList>
    </citation>
    <scope>IDENTIFICATION</scope>
    <source>
        <tissue evidence="3">Whole sample</tissue>
    </source>
</reference>
<evidence type="ECO:0000259" key="1">
    <source>
        <dbReference type="PROSITE" id="PS50097"/>
    </source>
</evidence>
<dbReference type="AlphaFoldDB" id="A0A8B8BHW0"/>
<accession>A0A8B8BHW0</accession>
<dbReference type="SUPFAM" id="SSF54695">
    <property type="entry name" value="POZ domain"/>
    <property type="match status" value="1"/>
</dbReference>
<dbReference type="OrthoDB" id="437903at2759"/>
<name>A0A8B8BHW0_CRAVI</name>
<dbReference type="InterPro" id="IPR000210">
    <property type="entry name" value="BTB/POZ_dom"/>
</dbReference>
<feature type="domain" description="BTB" evidence="1">
    <location>
        <begin position="28"/>
        <end position="85"/>
    </location>
</feature>
<dbReference type="PROSITE" id="PS50097">
    <property type="entry name" value="BTB"/>
    <property type="match status" value="1"/>
</dbReference>
<dbReference type="KEGG" id="cvn:111110655"/>
<dbReference type="Proteomes" id="UP000694844">
    <property type="component" value="Chromosome 8"/>
</dbReference>
<evidence type="ECO:0000313" key="3">
    <source>
        <dbReference type="RefSeq" id="XP_022302955.1"/>
    </source>
</evidence>